<keyword evidence="2" id="KW-1185">Reference proteome</keyword>
<reference evidence="1 2" key="1">
    <citation type="submission" date="2018-12" db="EMBL/GenBank/DDBJ databases">
        <title>Bacillus ochoae sp. nov., Paenibacillus whitsoniae sp. nov., Paenibacillus spiritus sp. nov. Isolated from the Mars Exploration Rover during spacecraft assembly.</title>
        <authorList>
            <person name="Seuylemezian A."/>
            <person name="Vaishampayan P."/>
        </authorList>
    </citation>
    <scope>NUCLEOTIDE SEQUENCE [LARGE SCALE GENOMIC DNA]</scope>
    <source>
        <strain evidence="1 2">MER 54</strain>
    </source>
</reference>
<gene>
    <name evidence="1" type="ORF">EJQ19_27110</name>
</gene>
<comment type="caution">
    <text evidence="1">The sequence shown here is derived from an EMBL/GenBank/DDBJ whole genome shotgun (WGS) entry which is preliminary data.</text>
</comment>
<proteinExistence type="predicted"/>
<dbReference type="EMBL" id="RXHU01000095">
    <property type="protein sequence ID" value="RTE04156.1"/>
    <property type="molecule type" value="Genomic_DNA"/>
</dbReference>
<name>A0A430J634_9BACL</name>
<evidence type="ECO:0000313" key="1">
    <source>
        <dbReference type="EMBL" id="RTE04156.1"/>
    </source>
</evidence>
<dbReference type="Proteomes" id="UP000276128">
    <property type="component" value="Unassembled WGS sequence"/>
</dbReference>
<protein>
    <submittedName>
        <fullName evidence="1">Uncharacterized protein</fullName>
    </submittedName>
</protein>
<dbReference type="AlphaFoldDB" id="A0A430J634"/>
<accession>A0A430J634</accession>
<evidence type="ECO:0000313" key="2">
    <source>
        <dbReference type="Proteomes" id="UP000276128"/>
    </source>
</evidence>
<organism evidence="1 2">
    <name type="scientific">Paenibacillus whitsoniae</name>
    <dbReference type="NCBI Taxonomy" id="2496558"/>
    <lineage>
        <taxon>Bacteria</taxon>
        <taxon>Bacillati</taxon>
        <taxon>Bacillota</taxon>
        <taxon>Bacilli</taxon>
        <taxon>Bacillales</taxon>
        <taxon>Paenibacillaceae</taxon>
        <taxon>Paenibacillus</taxon>
    </lineage>
</organism>
<sequence>MRIAVPDFIGVRDPSYTSGVGIITSVSKSMKNRAPSFTKKAATKAAVKKSSENQKPGWVERFKNFFSEFI</sequence>